<dbReference type="Proteomes" id="UP000316304">
    <property type="component" value="Unassembled WGS sequence"/>
</dbReference>
<dbReference type="RefSeq" id="WP_146595648.1">
    <property type="nucleotide sequence ID" value="NZ_SJPT01000005.1"/>
</dbReference>
<accession>A0A5C6CEP1</accession>
<dbReference type="EMBL" id="SJPT01000005">
    <property type="protein sequence ID" value="TWU22485.1"/>
    <property type="molecule type" value="Genomic_DNA"/>
</dbReference>
<evidence type="ECO:0000313" key="2">
    <source>
        <dbReference type="Proteomes" id="UP000316304"/>
    </source>
</evidence>
<reference evidence="1 2" key="1">
    <citation type="submission" date="2019-02" db="EMBL/GenBank/DDBJ databases">
        <title>Deep-cultivation of Planctomycetes and their phenomic and genomic characterization uncovers novel biology.</title>
        <authorList>
            <person name="Wiegand S."/>
            <person name="Jogler M."/>
            <person name="Boedeker C."/>
            <person name="Pinto D."/>
            <person name="Vollmers J."/>
            <person name="Rivas-Marin E."/>
            <person name="Kohn T."/>
            <person name="Peeters S.H."/>
            <person name="Heuer A."/>
            <person name="Rast P."/>
            <person name="Oberbeckmann S."/>
            <person name="Bunk B."/>
            <person name="Jeske O."/>
            <person name="Meyerdierks A."/>
            <person name="Storesund J.E."/>
            <person name="Kallscheuer N."/>
            <person name="Luecker S."/>
            <person name="Lage O.M."/>
            <person name="Pohl T."/>
            <person name="Merkel B.J."/>
            <person name="Hornburger P."/>
            <person name="Mueller R.-W."/>
            <person name="Bruemmer F."/>
            <person name="Labrenz M."/>
            <person name="Spormann A.M."/>
            <person name="Op Den Camp H."/>
            <person name="Overmann J."/>
            <person name="Amann R."/>
            <person name="Jetten M.S.M."/>
            <person name="Mascher T."/>
            <person name="Medema M.H."/>
            <person name="Devos D.P."/>
            <person name="Kaster A.-K."/>
            <person name="Ovreas L."/>
            <person name="Rohde M."/>
            <person name="Galperin M.Y."/>
            <person name="Jogler C."/>
        </authorList>
    </citation>
    <scope>NUCLEOTIDE SEQUENCE [LARGE SCALE GENOMIC DNA]</scope>
    <source>
        <strain evidence="1 2">Pla52o</strain>
    </source>
</reference>
<evidence type="ECO:0008006" key="3">
    <source>
        <dbReference type="Google" id="ProtNLM"/>
    </source>
</evidence>
<organism evidence="1 2">
    <name type="scientific">Novipirellula galeiformis</name>
    <dbReference type="NCBI Taxonomy" id="2528004"/>
    <lineage>
        <taxon>Bacteria</taxon>
        <taxon>Pseudomonadati</taxon>
        <taxon>Planctomycetota</taxon>
        <taxon>Planctomycetia</taxon>
        <taxon>Pirellulales</taxon>
        <taxon>Pirellulaceae</taxon>
        <taxon>Novipirellula</taxon>
    </lineage>
</organism>
<dbReference type="AlphaFoldDB" id="A0A5C6CEP1"/>
<comment type="caution">
    <text evidence="1">The sequence shown here is derived from an EMBL/GenBank/DDBJ whole genome shotgun (WGS) entry which is preliminary data.</text>
</comment>
<gene>
    <name evidence="1" type="ORF">Pla52o_35420</name>
</gene>
<dbReference type="OrthoDB" id="4379535at2"/>
<evidence type="ECO:0000313" key="1">
    <source>
        <dbReference type="EMBL" id="TWU22485.1"/>
    </source>
</evidence>
<protein>
    <recommendedName>
        <fullName evidence="3">RecT family protein</fullName>
    </recommendedName>
</protein>
<sequence>MATGLTTTGEQSLSVRNATELIPAIKEYGAMIAKGGLFGCKNPEAGQTLVLMAMSEGIPITEMRRRYHIIGGSDLSMRADYMLAEFRRIGGWYQWIDQGDDGKTATLHIKYRENDLKVSYTIEMAKKAGLIKPKSGWEKNPGEMLRARCQTKAVRMVCPEVLAGFATDEELGADPDSDAIDSEVIDRATPPAATATQVAATPVDAQADDGEIADAQFEVKADFVAGLATGEQIKVMTALFTELEISADKQLGAFKSMGADDLGDLTEEGASVIIGQLLQKKAGEIAAKQTEPEATATPAARATDKQCEELQTLIRQVAQAEGGVDVVTKVKAHMQKHGLDKFADLSTSDAQSLIGSLQSNNGAKTFLTTSLEGAAKKD</sequence>
<name>A0A5C6CEP1_9BACT</name>
<keyword evidence="2" id="KW-1185">Reference proteome</keyword>
<proteinExistence type="predicted"/>